<organism evidence="6 7">
    <name type="scientific">Serratia marcescens</name>
    <dbReference type="NCBI Taxonomy" id="615"/>
    <lineage>
        <taxon>Bacteria</taxon>
        <taxon>Pseudomonadati</taxon>
        <taxon>Pseudomonadota</taxon>
        <taxon>Gammaproteobacteria</taxon>
        <taxon>Enterobacterales</taxon>
        <taxon>Yersiniaceae</taxon>
        <taxon>Serratia</taxon>
    </lineage>
</organism>
<proteinExistence type="predicted"/>
<dbReference type="EMBL" id="LFJS01000012">
    <property type="protein sequence ID" value="KMU52780.1"/>
    <property type="molecule type" value="Genomic_DNA"/>
</dbReference>
<comment type="caution">
    <text evidence="6">The sequence shown here is derived from an EMBL/GenBank/DDBJ whole genome shotgun (WGS) entry which is preliminary data.</text>
</comment>
<dbReference type="Proteomes" id="UP000037482">
    <property type="component" value="Unassembled WGS sequence"/>
</dbReference>
<dbReference type="Pfam" id="PF01258">
    <property type="entry name" value="zf-dskA_traR"/>
    <property type="match status" value="1"/>
</dbReference>
<dbReference type="SUPFAM" id="SSF57716">
    <property type="entry name" value="Glucocorticoid receptor-like (DNA-binding domain)"/>
    <property type="match status" value="1"/>
</dbReference>
<dbReference type="RefSeq" id="WP_049295843.1">
    <property type="nucleotide sequence ID" value="NZ_JAFHLZ010000015.1"/>
</dbReference>
<dbReference type="InterPro" id="IPR000962">
    <property type="entry name" value="Znf_DskA_TraR"/>
</dbReference>
<sequence>MPDLMDLVQQRQQETLAAQVNAARIKGGVSASICEECDQAIPAARRAAFAGVTRCVACQTIHEQQTKHFRG</sequence>
<evidence type="ECO:0000313" key="7">
    <source>
        <dbReference type="Proteomes" id="UP000037482"/>
    </source>
</evidence>
<gene>
    <name evidence="6" type="ORF">AB868_03536</name>
</gene>
<keyword evidence="2" id="KW-0863">Zinc-finger</keyword>
<evidence type="ECO:0000256" key="3">
    <source>
        <dbReference type="ARBA" id="ARBA00022833"/>
    </source>
</evidence>
<evidence type="ECO:0000313" key="6">
    <source>
        <dbReference type="EMBL" id="KMU52780.1"/>
    </source>
</evidence>
<keyword evidence="3" id="KW-0862">Zinc</keyword>
<reference evidence="6 7" key="1">
    <citation type="submission" date="2015-06" db="EMBL/GenBank/DDBJ databases">
        <title>Draft Genome of Serratia marcescens Strain AH0650_Sm1.</title>
        <authorList>
            <person name="Wan Y."/>
            <person name="Gorrie C."/>
            <person name="Holt K."/>
        </authorList>
    </citation>
    <scope>NUCLEOTIDE SEQUENCE [LARGE SCALE GENOMIC DNA]</scope>
    <source>
        <strain evidence="6 7">AH0650_Sm1</strain>
    </source>
</reference>
<evidence type="ECO:0000259" key="5">
    <source>
        <dbReference type="Pfam" id="PF01258"/>
    </source>
</evidence>
<accession>A0A656VLI5</accession>
<dbReference type="PROSITE" id="PS51128">
    <property type="entry name" value="ZF_DKSA_2"/>
    <property type="match status" value="1"/>
</dbReference>
<feature type="zinc finger region" description="dksA C4-type" evidence="4">
    <location>
        <begin position="34"/>
        <end position="58"/>
    </location>
</feature>
<dbReference type="NCBIfam" id="TIGR02419">
    <property type="entry name" value="C4_traR_proteo"/>
    <property type="match status" value="1"/>
</dbReference>
<dbReference type="PANTHER" id="PTHR38777:SF1">
    <property type="entry name" value="DNAK SUPPRESSOR PROTEIN"/>
    <property type="match status" value="1"/>
</dbReference>
<dbReference type="AlphaFoldDB" id="A0A656VLI5"/>
<dbReference type="PANTHER" id="PTHR38777">
    <property type="entry name" value="FELS-2 PROPHAGE PROTEIN"/>
    <property type="match status" value="1"/>
</dbReference>
<name>A0A656VLI5_SERMA</name>
<keyword evidence="1" id="KW-0479">Metal-binding</keyword>
<dbReference type="GO" id="GO:0008270">
    <property type="term" value="F:zinc ion binding"/>
    <property type="evidence" value="ECO:0007669"/>
    <property type="project" value="UniProtKB-KW"/>
</dbReference>
<evidence type="ECO:0000256" key="4">
    <source>
        <dbReference type="PROSITE-ProRule" id="PRU00510"/>
    </source>
</evidence>
<protein>
    <recommendedName>
        <fullName evidence="5">Zinc finger DksA/TraR C4-type domain-containing protein</fullName>
    </recommendedName>
</protein>
<dbReference type="Gene3D" id="1.20.120.910">
    <property type="entry name" value="DksA, coiled-coil domain"/>
    <property type="match status" value="1"/>
</dbReference>
<dbReference type="InterPro" id="IPR012783">
    <property type="entry name" value="Znf_C4_TraR"/>
</dbReference>
<dbReference type="GO" id="GO:1900378">
    <property type="term" value="P:positive regulation of secondary metabolite biosynthetic process"/>
    <property type="evidence" value="ECO:0007669"/>
    <property type="project" value="TreeGrafter"/>
</dbReference>
<evidence type="ECO:0000256" key="1">
    <source>
        <dbReference type="ARBA" id="ARBA00022723"/>
    </source>
</evidence>
<evidence type="ECO:0000256" key="2">
    <source>
        <dbReference type="ARBA" id="ARBA00022771"/>
    </source>
</evidence>
<feature type="domain" description="Zinc finger DksA/TraR C4-type" evidence="5">
    <location>
        <begin position="32"/>
        <end position="64"/>
    </location>
</feature>